<comment type="caution">
    <text evidence="2">The sequence shown here is derived from an EMBL/GenBank/DDBJ whole genome shotgun (WGS) entry which is preliminary data.</text>
</comment>
<organism evidence="2 3">
    <name type="scientific">Sclerotinia nivalis</name>
    <dbReference type="NCBI Taxonomy" id="352851"/>
    <lineage>
        <taxon>Eukaryota</taxon>
        <taxon>Fungi</taxon>
        <taxon>Dikarya</taxon>
        <taxon>Ascomycota</taxon>
        <taxon>Pezizomycotina</taxon>
        <taxon>Leotiomycetes</taxon>
        <taxon>Helotiales</taxon>
        <taxon>Sclerotiniaceae</taxon>
        <taxon>Sclerotinia</taxon>
    </lineage>
</organism>
<evidence type="ECO:0000259" key="1">
    <source>
        <dbReference type="Pfam" id="PF12735"/>
    </source>
</evidence>
<reference evidence="2" key="1">
    <citation type="submission" date="2022-11" db="EMBL/GenBank/DDBJ databases">
        <title>Genome Resource of Sclerotinia nivalis Strain SnTB1, a Plant Pathogen Isolated from American Ginseng.</title>
        <authorList>
            <person name="Fan S."/>
        </authorList>
    </citation>
    <scope>NUCLEOTIDE SEQUENCE</scope>
    <source>
        <strain evidence="2">SnTB1</strain>
    </source>
</reference>
<dbReference type="Pfam" id="PF12735">
    <property type="entry name" value="IgD3_Trs65"/>
    <property type="match status" value="1"/>
</dbReference>
<evidence type="ECO:0000313" key="3">
    <source>
        <dbReference type="Proteomes" id="UP001152300"/>
    </source>
</evidence>
<keyword evidence="3" id="KW-1185">Reference proteome</keyword>
<dbReference type="InterPro" id="IPR024662">
    <property type="entry name" value="Trs65"/>
</dbReference>
<dbReference type="OrthoDB" id="5345392at2759"/>
<dbReference type="GO" id="GO:0006891">
    <property type="term" value="P:intra-Golgi vesicle-mediated transport"/>
    <property type="evidence" value="ECO:0007669"/>
    <property type="project" value="InterPro"/>
</dbReference>
<protein>
    <recommendedName>
        <fullName evidence="1">Trafficking protein particle complex II-specific subunit 65 IgD3 domain-containing protein</fullName>
    </recommendedName>
</protein>
<sequence>MMEELASQEKPVPRGSLEFTESSILDTIIPLASDLNIEEVLSGSVEKLDEGRTSPLAAIPQRHALYFDEIVNIYVVLQTPYFDERSLRSYLNRLIINLEAHVINANAEHQDSSAGRELIYKGSVQDTDEPLIVVQGSDEADDANNDGHILLIWKLSAFLGRPRLRLQNPSVVFMATANLKAAEQVDTDALRLEYLPSQVPSGLNLLEAFSGDAYLKGIKPRLSALRVARVAPAAQIARDLARPFKNISRQSIRVSPAINARVRYSRPNGTPSNTSVIASLDIDITPFVNCDIVLTDIQIKVYGGQVQDLNQIPGLILPITCQPQDDITFLYQILPDDIDVTNKSQIRAIDISITATANVSSVCKPQIMMQWSASLDFTPPINNGFGQPTKPIQRPHRPSALSIGATFDSIPTISTLTVNHPDALPSIEATAPTRSHHRHQNSVPDFGVTMTFSSPSTSSIYPGHPFIWSIFIVNRSDRPRKLALLVLPKRRRTEARITRPPSAGHGSARRDPKVADAVLDDNIIYAMQRNSAMESSEIVCLSTDTRIGPLAPSACYEVELKFMALKEGIVGVEAVRVVDLGTQEHVDIKDLPAIVVKPEPKDHKNLLRPNLYRSSAPRRFIEHNKQKQQKHNQYINQLPSRRCICSYIRSFGAHQ</sequence>
<proteinExistence type="predicted"/>
<gene>
    <name evidence="2" type="ORF">OCU04_010116</name>
</gene>
<accession>A0A9X0DFK6</accession>
<feature type="domain" description="Trafficking protein particle complex II-specific subunit 65 IgD3" evidence="1">
    <location>
        <begin position="421"/>
        <end position="596"/>
    </location>
</feature>
<name>A0A9X0DFK6_9HELO</name>
<dbReference type="AlphaFoldDB" id="A0A9X0DFK6"/>
<dbReference type="Proteomes" id="UP001152300">
    <property type="component" value="Unassembled WGS sequence"/>
</dbReference>
<dbReference type="EMBL" id="JAPEIS010000012">
    <property type="protein sequence ID" value="KAJ8061039.1"/>
    <property type="molecule type" value="Genomic_DNA"/>
</dbReference>
<dbReference type="GO" id="GO:1990071">
    <property type="term" value="C:TRAPPII protein complex"/>
    <property type="evidence" value="ECO:0007669"/>
    <property type="project" value="InterPro"/>
</dbReference>
<dbReference type="PANTHER" id="PTHR28159:SF1">
    <property type="entry name" value="TRAFFICKING PROTEIN PARTICLE COMPLEX II-SPECIFIC SUBUNIT 65"/>
    <property type="match status" value="1"/>
</dbReference>
<dbReference type="GO" id="GO:0005802">
    <property type="term" value="C:trans-Golgi network"/>
    <property type="evidence" value="ECO:0007669"/>
    <property type="project" value="TreeGrafter"/>
</dbReference>
<evidence type="ECO:0000313" key="2">
    <source>
        <dbReference type="EMBL" id="KAJ8061039.1"/>
    </source>
</evidence>
<dbReference type="InterPro" id="IPR055420">
    <property type="entry name" value="IgD3_Trs65"/>
</dbReference>
<dbReference type="PANTHER" id="PTHR28159">
    <property type="entry name" value="TRAFFICKING PROTEIN PARTICLE COMPLEX II-SPECIFIC SUBUNIT 65"/>
    <property type="match status" value="1"/>
</dbReference>